<proteinExistence type="predicted"/>
<evidence type="ECO:0000259" key="1">
    <source>
        <dbReference type="Pfam" id="PF13843"/>
    </source>
</evidence>
<dbReference type="EMBL" id="NCKU01003899">
    <property type="protein sequence ID" value="RWS06755.1"/>
    <property type="molecule type" value="Genomic_DNA"/>
</dbReference>
<feature type="non-terminal residue" evidence="4">
    <location>
        <position position="554"/>
    </location>
</feature>
<gene>
    <name evidence="3" type="ORF">B4U79_04875</name>
    <name evidence="2" type="ORF">B4U79_05690</name>
    <name evidence="4" type="ORF">B4U79_14511</name>
</gene>
<reference evidence="4 5" key="1">
    <citation type="journal article" date="2018" name="Gigascience">
        <title>Genomes of trombidid mites reveal novel predicted allergens and laterally-transferred genes associated with secondary metabolism.</title>
        <authorList>
            <person name="Dong X."/>
            <person name="Chaisiri K."/>
            <person name="Xia D."/>
            <person name="Armstrong S.D."/>
            <person name="Fang Y."/>
            <person name="Donnelly M.J."/>
            <person name="Kadowaki T."/>
            <person name="McGarry J.W."/>
            <person name="Darby A.C."/>
            <person name="Makepeace B.L."/>
        </authorList>
    </citation>
    <scope>NUCLEOTIDE SEQUENCE [LARGE SCALE GENOMIC DNA]</scope>
    <source>
        <strain evidence="4">UoL-WK</strain>
    </source>
</reference>
<dbReference type="STRING" id="1965070.A0A3S3PEG8"/>
<evidence type="ECO:0000313" key="2">
    <source>
        <dbReference type="EMBL" id="RWS03168.1"/>
    </source>
</evidence>
<feature type="domain" description="PiggyBac transposable element-derived protein" evidence="1">
    <location>
        <begin position="60"/>
        <end position="354"/>
    </location>
</feature>
<dbReference type="AlphaFoldDB" id="A0A3S3PEG8"/>
<dbReference type="PANTHER" id="PTHR46599">
    <property type="entry name" value="PIGGYBAC TRANSPOSABLE ELEMENT-DERIVED PROTEIN 4"/>
    <property type="match status" value="1"/>
</dbReference>
<dbReference type="OrthoDB" id="8123139at2759"/>
<dbReference type="PANTHER" id="PTHR46599:SF6">
    <property type="entry name" value="DUAL SPECIFICITY PHOSPHATASE 26"/>
    <property type="match status" value="1"/>
</dbReference>
<dbReference type="EMBL" id="NCKU01006777">
    <property type="protein sequence ID" value="RWS03168.1"/>
    <property type="molecule type" value="Genomic_DNA"/>
</dbReference>
<keyword evidence="5" id="KW-1185">Reference proteome</keyword>
<organism evidence="4 5">
    <name type="scientific">Dinothrombium tinctorium</name>
    <dbReference type="NCBI Taxonomy" id="1965070"/>
    <lineage>
        <taxon>Eukaryota</taxon>
        <taxon>Metazoa</taxon>
        <taxon>Ecdysozoa</taxon>
        <taxon>Arthropoda</taxon>
        <taxon>Chelicerata</taxon>
        <taxon>Arachnida</taxon>
        <taxon>Acari</taxon>
        <taxon>Acariformes</taxon>
        <taxon>Trombidiformes</taxon>
        <taxon>Prostigmata</taxon>
        <taxon>Anystina</taxon>
        <taxon>Parasitengona</taxon>
        <taxon>Trombidioidea</taxon>
        <taxon>Trombidiidae</taxon>
        <taxon>Dinothrombium</taxon>
    </lineage>
</organism>
<dbReference type="Pfam" id="PF13843">
    <property type="entry name" value="DDE_Tnp_1_7"/>
    <property type="match status" value="2"/>
</dbReference>
<evidence type="ECO:0000313" key="5">
    <source>
        <dbReference type="Proteomes" id="UP000285301"/>
    </source>
</evidence>
<sequence>MYVFCLLALYGNDYLPSVLGSKSGRQWSTVEPGIITNDVYDLSLPDAGLTEYSSAIEKRVDAFNLLFDDQIIETMVAETNRKATATISSNLWTPTDAHEIRAFLGVLTIAGALNVQKRDSTNHWNLHCVLRQPIFAMAISKNRFDSIRRFIRYENFNTRRQRQVITVPNPNNPDESIQVLDRIVHIRDIFERFVQNCKKAYYPNKCVTVDEQLLGYRGKCKFKVYMASKPDKYGIKIWALCDSENFYVYNLKIYTGKIGGISEKNQAQHVVEELIEDLHPGHRITCDNFFTSLNLAESLTEKRFTLLGTIRRNKPDIPDELLATRNREVFSSLFAYNENNILVSYMAKKNLPVLLLTTEKISSSTDFNRRTLNRDGQYLPPRNIRGTYDTVEDAENMEEREDVNNIQRGFRRIEDANGPIADKSKKFKPFIILEYNRTKGGVDTMDQLIKQYPPFFKTRRWPFRVMQNMLSIAGINAYKLYSIKYNLHRKQEERWNFLINLSLELIRANAIRRQTTKQVSPYIREQIRELYNLEETAMQIEYEDNENCIAKKRR</sequence>
<dbReference type="Proteomes" id="UP000285301">
    <property type="component" value="Unassembled WGS sequence"/>
</dbReference>
<accession>A0A3S3PEG8</accession>
<dbReference type="InterPro" id="IPR029526">
    <property type="entry name" value="PGBD"/>
</dbReference>
<name>A0A3S3PEG8_9ACAR</name>
<evidence type="ECO:0000313" key="3">
    <source>
        <dbReference type="EMBL" id="RWS03704.1"/>
    </source>
</evidence>
<evidence type="ECO:0000313" key="4">
    <source>
        <dbReference type="EMBL" id="RWS06755.1"/>
    </source>
</evidence>
<reference evidence="4" key="2">
    <citation type="submission" date="2018-11" db="EMBL/GenBank/DDBJ databases">
        <title>Trombidioid mite genomics.</title>
        <authorList>
            <person name="Dong X."/>
        </authorList>
    </citation>
    <scope>NUCLEOTIDE SEQUENCE</scope>
    <source>
        <strain evidence="4">UoL-WK</strain>
    </source>
</reference>
<protein>
    <submittedName>
        <fullName evidence="4">PiggyBac transposable element-derived protein 4-like protein</fullName>
    </submittedName>
</protein>
<dbReference type="EMBL" id="NCKU01006248">
    <property type="protein sequence ID" value="RWS03704.1"/>
    <property type="molecule type" value="Genomic_DNA"/>
</dbReference>
<comment type="caution">
    <text evidence="4">The sequence shown here is derived from an EMBL/GenBank/DDBJ whole genome shotgun (WGS) entry which is preliminary data.</text>
</comment>
<feature type="domain" description="PiggyBac transposable element-derived protein" evidence="1">
    <location>
        <begin position="428"/>
        <end position="478"/>
    </location>
</feature>